<dbReference type="AlphaFoldDB" id="A0A2S9K0K0"/>
<keyword evidence="4 9" id="KW-0812">Transmembrane</keyword>
<keyword evidence="12" id="KW-1185">Reference proteome</keyword>
<feature type="transmembrane region" description="Helical" evidence="9">
    <location>
        <begin position="142"/>
        <end position="163"/>
    </location>
</feature>
<evidence type="ECO:0000256" key="5">
    <source>
        <dbReference type="ARBA" id="ARBA00022750"/>
    </source>
</evidence>
<dbReference type="PRINTS" id="PR00781">
    <property type="entry name" value="LIPOSIGPTASE"/>
</dbReference>
<evidence type="ECO:0000256" key="2">
    <source>
        <dbReference type="ARBA" id="ARBA00022475"/>
    </source>
</evidence>
<evidence type="ECO:0000313" key="12">
    <source>
        <dbReference type="Proteomes" id="UP000238589"/>
    </source>
</evidence>
<comment type="subcellular location">
    <subcellularLocation>
        <location evidence="9">Cell membrane</location>
        <topology evidence="9">Multi-pass membrane protein</topology>
    </subcellularLocation>
</comment>
<keyword evidence="7 9" id="KW-1133">Transmembrane helix</keyword>
<evidence type="ECO:0000256" key="7">
    <source>
        <dbReference type="ARBA" id="ARBA00022989"/>
    </source>
</evidence>
<feature type="active site" evidence="9">
    <location>
        <position position="151"/>
    </location>
</feature>
<keyword evidence="3 9" id="KW-0645">Protease</keyword>
<dbReference type="NCBIfam" id="TIGR00077">
    <property type="entry name" value="lspA"/>
    <property type="match status" value="1"/>
</dbReference>
<evidence type="ECO:0000256" key="8">
    <source>
        <dbReference type="ARBA" id="ARBA00023136"/>
    </source>
</evidence>
<reference evidence="11 12" key="1">
    <citation type="submission" date="2018-03" db="EMBL/GenBank/DDBJ databases">
        <title>Comparative genomics illustrates the genes involved in a hyperalkaliphilic mechanisms of Serpentinomonas isolated from highly-alkaline calcium-rich serpentinized springs.</title>
        <authorList>
            <person name="Suzuki S."/>
            <person name="Ishii S."/>
            <person name="Walworth N."/>
            <person name="Bird L."/>
            <person name="Kuenen J.G."/>
            <person name="Nealson K.H."/>
        </authorList>
    </citation>
    <scope>NUCLEOTIDE SEQUENCE [LARGE SCALE GENOMIC DNA]</scope>
    <source>
        <strain evidence="11 12">P1</strain>
    </source>
</reference>
<comment type="function">
    <text evidence="9">This protein specifically catalyzes the removal of signal peptides from prolipoproteins.</text>
</comment>
<feature type="active site" evidence="9">
    <location>
        <position position="133"/>
    </location>
</feature>
<keyword evidence="2 9" id="KW-1003">Cell membrane</keyword>
<dbReference type="EMBL" id="PVLQ01000113">
    <property type="protein sequence ID" value="PRD63961.1"/>
    <property type="molecule type" value="Genomic_DNA"/>
</dbReference>
<dbReference type="InterPro" id="IPR001872">
    <property type="entry name" value="Peptidase_A8"/>
</dbReference>
<feature type="transmembrane region" description="Helical" evidence="9">
    <location>
        <begin position="82"/>
        <end position="103"/>
    </location>
</feature>
<dbReference type="GO" id="GO:0004190">
    <property type="term" value="F:aspartic-type endopeptidase activity"/>
    <property type="evidence" value="ECO:0007669"/>
    <property type="project" value="UniProtKB-UniRule"/>
</dbReference>
<proteinExistence type="inferred from homology"/>
<dbReference type="PANTHER" id="PTHR33695:SF1">
    <property type="entry name" value="LIPOPROTEIN SIGNAL PEPTIDASE"/>
    <property type="match status" value="1"/>
</dbReference>
<organism evidence="11 12">
    <name type="scientific">Malikia granosa</name>
    <dbReference type="NCBI Taxonomy" id="263067"/>
    <lineage>
        <taxon>Bacteria</taxon>
        <taxon>Pseudomonadati</taxon>
        <taxon>Pseudomonadota</taxon>
        <taxon>Betaproteobacteria</taxon>
        <taxon>Burkholderiales</taxon>
        <taxon>Comamonadaceae</taxon>
        <taxon>Malikia</taxon>
    </lineage>
</organism>
<sequence length="177" mass="19118">MSVLSGCFSMSSFPWRDYPRLTWLIAVAFLMALDQLSKAWFAASIPLGTAIEVTSWFNLVHVLNTGAAFSLLADAGGWQRMFFIVIGVIVVVPITFVCLARQAEPLERLAGGFIVAGGSGNLIDRIDSGAVTDFLDVHWRGLHWPAFNLADVFIVLAAGAWILMSLSSSRVASGNTP</sequence>
<dbReference type="GO" id="GO:0005886">
    <property type="term" value="C:plasma membrane"/>
    <property type="evidence" value="ECO:0007669"/>
    <property type="project" value="UniProtKB-SubCell"/>
</dbReference>
<keyword evidence="8 9" id="KW-0472">Membrane</keyword>
<protein>
    <recommendedName>
        <fullName evidence="9">Lipoprotein signal peptidase</fullName>
        <ecNumber evidence="9">3.4.23.36</ecNumber>
    </recommendedName>
    <alternativeName>
        <fullName evidence="9">Prolipoprotein signal peptidase</fullName>
    </alternativeName>
    <alternativeName>
        <fullName evidence="9">Signal peptidase II</fullName>
        <shortName evidence="9">SPase II</shortName>
    </alternativeName>
</protein>
<name>A0A2S9K0K0_9BURK</name>
<keyword evidence="6 9" id="KW-0378">Hydrolase</keyword>
<dbReference type="Proteomes" id="UP000238589">
    <property type="component" value="Unassembled WGS sequence"/>
</dbReference>
<evidence type="ECO:0000256" key="9">
    <source>
        <dbReference type="HAMAP-Rule" id="MF_00161"/>
    </source>
</evidence>
<feature type="transmembrane region" description="Helical" evidence="9">
    <location>
        <begin position="55"/>
        <end position="75"/>
    </location>
</feature>
<dbReference type="PANTHER" id="PTHR33695">
    <property type="entry name" value="LIPOPROTEIN SIGNAL PEPTIDASE"/>
    <property type="match status" value="1"/>
</dbReference>
<evidence type="ECO:0000256" key="6">
    <source>
        <dbReference type="ARBA" id="ARBA00022801"/>
    </source>
</evidence>
<dbReference type="HAMAP" id="MF_00161">
    <property type="entry name" value="LspA"/>
    <property type="match status" value="1"/>
</dbReference>
<dbReference type="UniPathway" id="UPA00665"/>
<dbReference type="GO" id="GO:0006508">
    <property type="term" value="P:proteolysis"/>
    <property type="evidence" value="ECO:0007669"/>
    <property type="project" value="UniProtKB-KW"/>
</dbReference>
<evidence type="ECO:0000256" key="4">
    <source>
        <dbReference type="ARBA" id="ARBA00022692"/>
    </source>
</evidence>
<comment type="pathway">
    <text evidence="9">Protein modification; lipoprotein biosynthesis (signal peptide cleavage).</text>
</comment>
<comment type="caution">
    <text evidence="11">The sequence shown here is derived from an EMBL/GenBank/DDBJ whole genome shotgun (WGS) entry which is preliminary data.</text>
</comment>
<gene>
    <name evidence="9 11" type="primary">lspA</name>
    <name evidence="11" type="ORF">C6P64_16915</name>
</gene>
<dbReference type="Pfam" id="PF01252">
    <property type="entry name" value="Peptidase_A8"/>
    <property type="match status" value="1"/>
</dbReference>
<dbReference type="EC" id="3.4.23.36" evidence="9"/>
<evidence type="ECO:0000256" key="3">
    <source>
        <dbReference type="ARBA" id="ARBA00022670"/>
    </source>
</evidence>
<keyword evidence="5 9" id="KW-0064">Aspartyl protease</keyword>
<evidence type="ECO:0000256" key="10">
    <source>
        <dbReference type="RuleBase" id="RU004181"/>
    </source>
</evidence>
<evidence type="ECO:0000256" key="1">
    <source>
        <dbReference type="ARBA" id="ARBA00006139"/>
    </source>
</evidence>
<accession>A0A2S9K0K0</accession>
<evidence type="ECO:0000313" key="11">
    <source>
        <dbReference type="EMBL" id="PRD63961.1"/>
    </source>
</evidence>
<comment type="catalytic activity">
    <reaction evidence="9">
        <text>Release of signal peptides from bacterial membrane prolipoproteins. Hydrolyzes -Xaa-Yaa-Zaa-|-(S,diacylglyceryl)Cys-, in which Xaa is hydrophobic (preferably Leu), and Yaa (Ala or Ser) and Zaa (Gly or Ala) have small, neutral side chains.</text>
        <dbReference type="EC" id="3.4.23.36"/>
    </reaction>
</comment>
<feature type="transmembrane region" description="Helical" evidence="9">
    <location>
        <begin position="21"/>
        <end position="43"/>
    </location>
</feature>
<comment type="similarity">
    <text evidence="1 9 10">Belongs to the peptidase A8 family.</text>
</comment>